<dbReference type="InterPro" id="IPR036872">
    <property type="entry name" value="CH_dom_sf"/>
</dbReference>
<dbReference type="GeneID" id="17090126"/>
<proteinExistence type="predicted"/>
<evidence type="ECO:0000313" key="3">
    <source>
        <dbReference type="Proteomes" id="UP000030680"/>
    </source>
</evidence>
<dbReference type="OrthoDB" id="9168at2759"/>
<sequence length="530" mass="62608">MPLGPSRRHSEEAWQLLSALEDLSIPVKQILQSVENEEELEYLVSEQELSERLEWLFLDDEIADMLRHLIQGIKNNQIVPLISRNIVEEKDDNFKSEAFNLSSGKEDTLTETNNRIDGLGKKQMLLQLFKDRVQELDKKKEQLENLLSDTKYKSKQTLSVSNIHENLNLERNILRLDHFLCTLCRTCSSFEYFILHLVDMYKRQIGLENNLKGDDGNEWSIEQSLQQFYTQAKLLEDNIQDMQLQMIRTLTTLHKVHATQTFLVRRNAHSDNTINGNNQSSKRLHRVEKNRIKDLEGKVIQLATRNIRLQVRRKIQSSLEESFKKMMSLNHFYEKHLFHKKIQIQSLQLMLRMTSTRNYLLEEIRNQFELMCRLLEKEIVVTEDLKCHLNSSNGVQLAHMMERLYQNTMYRISKITGQSMSTMENIFQFIKECKQELDDAKLYEQNILKQSFKQMEEIQQPVKELLEMLQGAHIWEPSQHNGHQSYSQTINLLESKIASIRQDVNDILTTYGEQRKFRKSSKEKENLNMN</sequence>
<dbReference type="Gramene" id="EME31484">
    <property type="protein sequence ID" value="EME31484"/>
    <property type="gene ID" value="Gasu_11620"/>
</dbReference>
<gene>
    <name evidence="2" type="ORF">Gasu_11620</name>
</gene>
<evidence type="ECO:0000256" key="1">
    <source>
        <dbReference type="SAM" id="Coils"/>
    </source>
</evidence>
<dbReference type="EMBL" id="KB454491">
    <property type="protein sequence ID" value="EME31484.1"/>
    <property type="molecule type" value="Genomic_DNA"/>
</dbReference>
<name>M2Y6K5_GALSU</name>
<keyword evidence="3" id="KW-1185">Reference proteome</keyword>
<dbReference type="KEGG" id="gsl:Gasu_11620"/>
<feature type="coiled-coil region" evidence="1">
    <location>
        <begin position="126"/>
        <end position="153"/>
    </location>
</feature>
<dbReference type="RefSeq" id="XP_005708004.1">
    <property type="nucleotide sequence ID" value="XM_005707947.1"/>
</dbReference>
<keyword evidence="1" id="KW-0175">Coiled coil</keyword>
<organism evidence="2 3">
    <name type="scientific">Galdieria sulphuraria</name>
    <name type="common">Red alga</name>
    <dbReference type="NCBI Taxonomy" id="130081"/>
    <lineage>
        <taxon>Eukaryota</taxon>
        <taxon>Rhodophyta</taxon>
        <taxon>Bangiophyceae</taxon>
        <taxon>Galdieriales</taxon>
        <taxon>Galdieriaceae</taxon>
        <taxon>Galdieria</taxon>
    </lineage>
</organism>
<accession>M2Y6K5</accession>
<protein>
    <submittedName>
        <fullName evidence="2">Uncharacterized protein</fullName>
    </submittedName>
</protein>
<dbReference type="Proteomes" id="UP000030680">
    <property type="component" value="Unassembled WGS sequence"/>
</dbReference>
<reference evidence="3" key="1">
    <citation type="journal article" date="2013" name="Science">
        <title>Gene transfer from bacteria and archaea facilitated evolution of an extremophilic eukaryote.</title>
        <authorList>
            <person name="Schonknecht G."/>
            <person name="Chen W.H."/>
            <person name="Ternes C.M."/>
            <person name="Barbier G.G."/>
            <person name="Shrestha R.P."/>
            <person name="Stanke M."/>
            <person name="Brautigam A."/>
            <person name="Baker B.J."/>
            <person name="Banfield J.F."/>
            <person name="Garavito R.M."/>
            <person name="Carr K."/>
            <person name="Wilkerson C."/>
            <person name="Rensing S.A."/>
            <person name="Gagneul D."/>
            <person name="Dickenson N.E."/>
            <person name="Oesterhelt C."/>
            <person name="Lercher M.J."/>
            <person name="Weber A.P."/>
        </authorList>
    </citation>
    <scope>NUCLEOTIDE SEQUENCE [LARGE SCALE GENOMIC DNA]</scope>
    <source>
        <strain evidence="3">074W</strain>
    </source>
</reference>
<evidence type="ECO:0000313" key="2">
    <source>
        <dbReference type="EMBL" id="EME31484.1"/>
    </source>
</evidence>
<dbReference type="AlphaFoldDB" id="M2Y6K5"/>
<dbReference type="Gene3D" id="1.10.418.10">
    <property type="entry name" value="Calponin-like domain"/>
    <property type="match status" value="1"/>
</dbReference>